<gene>
    <name evidence="6" type="ORF">BJ322DRAFT_1048191</name>
</gene>
<evidence type="ECO:0000256" key="1">
    <source>
        <dbReference type="ARBA" id="ARBA00006638"/>
    </source>
</evidence>
<dbReference type="InterPro" id="IPR007232">
    <property type="entry name" value="Rad52_Rad59_Rad22"/>
</dbReference>
<dbReference type="Pfam" id="PF04098">
    <property type="entry name" value="Rad52_Rad22"/>
    <property type="match status" value="1"/>
</dbReference>
<comment type="similarity">
    <text evidence="1">Belongs to the RAD52 family.</text>
</comment>
<evidence type="ECO:0000256" key="4">
    <source>
        <dbReference type="ARBA" id="ARBA00023204"/>
    </source>
</evidence>
<dbReference type="GO" id="GO:0006312">
    <property type="term" value="P:mitotic recombination"/>
    <property type="evidence" value="ECO:0007669"/>
    <property type="project" value="TreeGrafter"/>
</dbReference>
<evidence type="ECO:0000256" key="2">
    <source>
        <dbReference type="ARBA" id="ARBA00022763"/>
    </source>
</evidence>
<evidence type="ECO:0000256" key="5">
    <source>
        <dbReference type="SAM" id="MobiDB-lite"/>
    </source>
</evidence>
<sequence>MSEPLSKQLLDSYRTRAKGPHTPYSTYQHESISAHRPAPFNPTMHGTYHPQDAFSCTSNDSAFLNLSADTETKLAALQAKLNQKLGPEFISTRPGGNGMKLTYTEGWKVINLANEVFGFNGWSTAVVNVTCDFADYDPNTQRHTIGIAATVRVTLRDGVYHEDIGYGMMENSKSKAAAFDKCRKEAVTDALKRALRNFGNLLGNCLYDKEYTKEIHKIKAPPPPKLDKDSLHRRPDFVEQKPDPNLVKAKTGPPPINQPDPRNHNTNQHHAPTSNDQPAKPEDVPQQPSGHNTTINTNRPVQSNTATNITSRPKNPSQHNSSRPAPNAGNATSNVYRPPPPKNPPTNVPPPAPKQQPQQPAAKPETSEPPTTSMDVDYMAGEDDITFFESEDERWMMGDFDIDLEVDLGRPIDFEADESVANHDDSGFLEANNSSGNMDQRKGTSSVPSLGASASAQRDGAVSVPGHNNDAGNTGPRNSNSAQRSGGTNLVKSTTPGVVNPNGNGKKEVNFQPLPNVRSNGNGNGTRTNPSNSTSDVQPSGPGNSRPSAGGFTFPPGPNHSGVGSKRPADSMLQHPQQQPGGSGFRRASTGMGLSTMPTNGNSGNANGVNGFKGNGNVGGANTVKREPLGNLFVAGEDNGGPDPKRMRR</sequence>
<dbReference type="EMBL" id="WIUZ02000004">
    <property type="protein sequence ID" value="KAF9788305.1"/>
    <property type="molecule type" value="Genomic_DNA"/>
</dbReference>
<reference evidence="6" key="1">
    <citation type="journal article" date="2020" name="Nat. Commun.">
        <title>Large-scale genome sequencing of mycorrhizal fungi provides insights into the early evolution of symbiotic traits.</title>
        <authorList>
            <person name="Miyauchi S."/>
            <person name="Kiss E."/>
            <person name="Kuo A."/>
            <person name="Drula E."/>
            <person name="Kohler A."/>
            <person name="Sanchez-Garcia M."/>
            <person name="Morin E."/>
            <person name="Andreopoulos B."/>
            <person name="Barry K.W."/>
            <person name="Bonito G."/>
            <person name="Buee M."/>
            <person name="Carver A."/>
            <person name="Chen C."/>
            <person name="Cichocki N."/>
            <person name="Clum A."/>
            <person name="Culley D."/>
            <person name="Crous P.W."/>
            <person name="Fauchery L."/>
            <person name="Girlanda M."/>
            <person name="Hayes R.D."/>
            <person name="Keri Z."/>
            <person name="LaButti K."/>
            <person name="Lipzen A."/>
            <person name="Lombard V."/>
            <person name="Magnuson J."/>
            <person name="Maillard F."/>
            <person name="Murat C."/>
            <person name="Nolan M."/>
            <person name="Ohm R.A."/>
            <person name="Pangilinan J."/>
            <person name="Pereira M.F."/>
            <person name="Perotto S."/>
            <person name="Peter M."/>
            <person name="Pfister S."/>
            <person name="Riley R."/>
            <person name="Sitrit Y."/>
            <person name="Stielow J.B."/>
            <person name="Szollosi G."/>
            <person name="Zifcakova L."/>
            <person name="Stursova M."/>
            <person name="Spatafora J.W."/>
            <person name="Tedersoo L."/>
            <person name="Vaario L.M."/>
            <person name="Yamada A."/>
            <person name="Yan M."/>
            <person name="Wang P."/>
            <person name="Xu J."/>
            <person name="Bruns T."/>
            <person name="Baldrian P."/>
            <person name="Vilgalys R."/>
            <person name="Dunand C."/>
            <person name="Henrissat B."/>
            <person name="Grigoriev I.V."/>
            <person name="Hibbett D."/>
            <person name="Nagy L.G."/>
            <person name="Martin F.M."/>
        </authorList>
    </citation>
    <scope>NUCLEOTIDE SEQUENCE</scope>
    <source>
        <strain evidence="6">UH-Tt-Lm1</strain>
    </source>
</reference>
<keyword evidence="3" id="KW-0233">DNA recombination</keyword>
<keyword evidence="7" id="KW-1185">Reference proteome</keyword>
<dbReference type="Gene3D" id="3.30.390.80">
    <property type="entry name" value="DNA repair protein Rad52/59/22"/>
    <property type="match status" value="1"/>
</dbReference>
<dbReference type="PANTHER" id="PTHR12132:SF1">
    <property type="entry name" value="DNA REPAIR PROTEIN RAD52 HOMOLOG"/>
    <property type="match status" value="1"/>
</dbReference>
<evidence type="ECO:0000313" key="6">
    <source>
        <dbReference type="EMBL" id="KAF9788305.1"/>
    </source>
</evidence>
<dbReference type="GO" id="GO:0045002">
    <property type="term" value="P:double-strand break repair via single-strand annealing"/>
    <property type="evidence" value="ECO:0007669"/>
    <property type="project" value="TreeGrafter"/>
</dbReference>
<feature type="compositionally biased region" description="Polar residues" evidence="5">
    <location>
        <begin position="286"/>
        <end position="335"/>
    </location>
</feature>
<evidence type="ECO:0000313" key="7">
    <source>
        <dbReference type="Proteomes" id="UP000736335"/>
    </source>
</evidence>
<dbReference type="OrthoDB" id="206565at2759"/>
<comment type="caution">
    <text evidence="6">The sequence shown here is derived from an EMBL/GenBank/DDBJ whole genome shotgun (WGS) entry which is preliminary data.</text>
</comment>
<feature type="compositionally biased region" description="Low complexity" evidence="5">
    <location>
        <begin position="518"/>
        <end position="535"/>
    </location>
</feature>
<dbReference type="FunFam" id="3.30.390.80:FF:000001">
    <property type="entry name" value="DNA repair protein RAD52 homolog"/>
    <property type="match status" value="1"/>
</dbReference>
<keyword evidence="4" id="KW-0234">DNA repair</keyword>
<dbReference type="AlphaFoldDB" id="A0A9P6HJH9"/>
<feature type="region of interest" description="Disordered" evidence="5">
    <location>
        <begin position="629"/>
        <end position="649"/>
    </location>
</feature>
<name>A0A9P6HJH9_9AGAM</name>
<proteinExistence type="inferred from homology"/>
<organism evidence="6 7">
    <name type="scientific">Thelephora terrestris</name>
    <dbReference type="NCBI Taxonomy" id="56493"/>
    <lineage>
        <taxon>Eukaryota</taxon>
        <taxon>Fungi</taxon>
        <taxon>Dikarya</taxon>
        <taxon>Basidiomycota</taxon>
        <taxon>Agaricomycotina</taxon>
        <taxon>Agaricomycetes</taxon>
        <taxon>Thelephorales</taxon>
        <taxon>Thelephoraceae</taxon>
        <taxon>Thelephora</taxon>
    </lineage>
</organism>
<feature type="compositionally biased region" description="Polar residues" evidence="5">
    <location>
        <begin position="431"/>
        <end position="456"/>
    </location>
</feature>
<dbReference type="SUPFAM" id="SSF54768">
    <property type="entry name" value="dsRNA-binding domain-like"/>
    <property type="match status" value="1"/>
</dbReference>
<dbReference type="Proteomes" id="UP000736335">
    <property type="component" value="Unassembled WGS sequence"/>
</dbReference>
<dbReference type="InterPro" id="IPR041247">
    <property type="entry name" value="Rad52_fam"/>
</dbReference>
<dbReference type="GO" id="GO:0000724">
    <property type="term" value="P:double-strand break repair via homologous recombination"/>
    <property type="evidence" value="ECO:0007669"/>
    <property type="project" value="UniProtKB-ARBA"/>
</dbReference>
<dbReference type="PANTHER" id="PTHR12132">
    <property type="entry name" value="DNA REPAIR AND RECOMBINATION PROTEIN RAD52, RAD59"/>
    <property type="match status" value="1"/>
</dbReference>
<feature type="compositionally biased region" description="Polar residues" evidence="5">
    <location>
        <begin position="264"/>
        <end position="277"/>
    </location>
</feature>
<feature type="compositionally biased region" description="Polar residues" evidence="5">
    <location>
        <begin position="470"/>
        <end position="503"/>
    </location>
</feature>
<protein>
    <submittedName>
        <fullName evidence="6">Uncharacterized protein</fullName>
    </submittedName>
</protein>
<dbReference type="GO" id="GO:0005634">
    <property type="term" value="C:nucleus"/>
    <property type="evidence" value="ECO:0007669"/>
    <property type="project" value="TreeGrafter"/>
</dbReference>
<feature type="compositionally biased region" description="Low complexity" evidence="5">
    <location>
        <begin position="355"/>
        <end position="364"/>
    </location>
</feature>
<dbReference type="GO" id="GO:0003697">
    <property type="term" value="F:single-stranded DNA binding"/>
    <property type="evidence" value="ECO:0007669"/>
    <property type="project" value="UniProtKB-ARBA"/>
</dbReference>
<keyword evidence="2" id="KW-0227">DNA damage</keyword>
<feature type="region of interest" description="Disordered" evidence="5">
    <location>
        <begin position="218"/>
        <end position="383"/>
    </location>
</feature>
<feature type="compositionally biased region" description="Pro residues" evidence="5">
    <location>
        <begin position="337"/>
        <end position="354"/>
    </location>
</feature>
<dbReference type="InterPro" id="IPR042525">
    <property type="entry name" value="Rad52_Rad59_Rad22_sf"/>
</dbReference>
<accession>A0A9P6HJH9</accession>
<evidence type="ECO:0000256" key="3">
    <source>
        <dbReference type="ARBA" id="ARBA00023172"/>
    </source>
</evidence>
<feature type="compositionally biased region" description="Low complexity" evidence="5">
    <location>
        <begin position="600"/>
        <end position="610"/>
    </location>
</feature>
<feature type="compositionally biased region" description="Polar residues" evidence="5">
    <location>
        <begin position="536"/>
        <end position="547"/>
    </location>
</feature>
<feature type="region of interest" description="Disordered" evidence="5">
    <location>
        <begin position="417"/>
        <end position="611"/>
    </location>
</feature>
<feature type="compositionally biased region" description="Basic and acidic residues" evidence="5">
    <location>
        <begin position="225"/>
        <end position="242"/>
    </location>
</feature>
<reference evidence="6" key="2">
    <citation type="submission" date="2020-11" db="EMBL/GenBank/DDBJ databases">
        <authorList>
            <consortium name="DOE Joint Genome Institute"/>
            <person name="Kuo A."/>
            <person name="Miyauchi S."/>
            <person name="Kiss E."/>
            <person name="Drula E."/>
            <person name="Kohler A."/>
            <person name="Sanchez-Garcia M."/>
            <person name="Andreopoulos B."/>
            <person name="Barry K.W."/>
            <person name="Bonito G."/>
            <person name="Buee M."/>
            <person name="Carver A."/>
            <person name="Chen C."/>
            <person name="Cichocki N."/>
            <person name="Clum A."/>
            <person name="Culley D."/>
            <person name="Crous P.W."/>
            <person name="Fauchery L."/>
            <person name="Girlanda M."/>
            <person name="Hayes R."/>
            <person name="Keri Z."/>
            <person name="Labutti K."/>
            <person name="Lipzen A."/>
            <person name="Lombard V."/>
            <person name="Magnuson J."/>
            <person name="Maillard F."/>
            <person name="Morin E."/>
            <person name="Murat C."/>
            <person name="Nolan M."/>
            <person name="Ohm R."/>
            <person name="Pangilinan J."/>
            <person name="Pereira M."/>
            <person name="Perotto S."/>
            <person name="Peter M."/>
            <person name="Riley R."/>
            <person name="Sitrit Y."/>
            <person name="Stielow B."/>
            <person name="Szollosi G."/>
            <person name="Zifcakova L."/>
            <person name="Stursova M."/>
            <person name="Spatafora J.W."/>
            <person name="Tedersoo L."/>
            <person name="Vaario L.-M."/>
            <person name="Yamada A."/>
            <person name="Yan M."/>
            <person name="Wang P."/>
            <person name="Xu J."/>
            <person name="Bruns T."/>
            <person name="Baldrian P."/>
            <person name="Vilgalys R."/>
            <person name="Henrissat B."/>
            <person name="Grigoriev I.V."/>
            <person name="Hibbett D."/>
            <person name="Nagy L.G."/>
            <person name="Martin F.M."/>
        </authorList>
    </citation>
    <scope>NUCLEOTIDE SEQUENCE</scope>
    <source>
        <strain evidence="6">UH-Tt-Lm1</strain>
    </source>
</reference>